<protein>
    <submittedName>
        <fullName evidence="2">Uncharacterized protein</fullName>
    </submittedName>
</protein>
<reference evidence="3" key="1">
    <citation type="submission" date="2015-05" db="EMBL/GenBank/DDBJ databases">
        <authorList>
            <person name="Fogelqvist Johan"/>
        </authorList>
    </citation>
    <scope>NUCLEOTIDE SEQUENCE [LARGE SCALE GENOMIC DNA]</scope>
</reference>
<evidence type="ECO:0000256" key="1">
    <source>
        <dbReference type="SAM" id="SignalP"/>
    </source>
</evidence>
<feature type="signal peptide" evidence="1">
    <location>
        <begin position="1"/>
        <end position="20"/>
    </location>
</feature>
<dbReference type="EMBL" id="CVQI01032640">
    <property type="protein sequence ID" value="CRK41913.1"/>
    <property type="molecule type" value="Genomic_DNA"/>
</dbReference>
<evidence type="ECO:0000313" key="2">
    <source>
        <dbReference type="EMBL" id="CRK41913.1"/>
    </source>
</evidence>
<name>A0A0G4N643_VERLO</name>
<proteinExistence type="predicted"/>
<sequence>MHNTILGLMIQLTPVSVVTSSASRVNSSYLSIPLFPPDAKLLASFNTQVLLIMDSSLFCCGAIQPYRPQALDHESKFSGFLAWANEQKDDIRREEACPETSHSIQLVRQINYGPLESLRYFARSVPIGNMRRYKKSSFYKRTLRRSILSGDQKNGLQDVAMAALDEVSQRGFSMPTGRDCLVEVLYGLEVADGSGPESARGDLESDDKAHWWSYDSDEDRYDYDGSEHDSVKDFTACDKECGYCGHCDYKLVQLGFLRDSSSILNQLAILCKASR</sequence>
<gene>
    <name evidence="2" type="ORF">BN1723_015990</name>
</gene>
<feature type="chain" id="PRO_5002567659" evidence="1">
    <location>
        <begin position="21"/>
        <end position="275"/>
    </location>
</feature>
<dbReference type="Proteomes" id="UP000045706">
    <property type="component" value="Unassembled WGS sequence"/>
</dbReference>
<keyword evidence="1" id="KW-0732">Signal</keyword>
<dbReference type="AlphaFoldDB" id="A0A0G4N643"/>
<evidence type="ECO:0000313" key="3">
    <source>
        <dbReference type="Proteomes" id="UP000045706"/>
    </source>
</evidence>
<organism evidence="2 3">
    <name type="scientific">Verticillium longisporum</name>
    <name type="common">Verticillium dahliae var. longisporum</name>
    <dbReference type="NCBI Taxonomy" id="100787"/>
    <lineage>
        <taxon>Eukaryota</taxon>
        <taxon>Fungi</taxon>
        <taxon>Dikarya</taxon>
        <taxon>Ascomycota</taxon>
        <taxon>Pezizomycotina</taxon>
        <taxon>Sordariomycetes</taxon>
        <taxon>Hypocreomycetidae</taxon>
        <taxon>Glomerellales</taxon>
        <taxon>Plectosphaerellaceae</taxon>
        <taxon>Verticillium</taxon>
    </lineage>
</organism>
<accession>A0A0G4N643</accession>